<sequence length="86" mass="9859">MILTEKVELITHLNSSEGKHLVWETEQKALEFGLYALDERELLVLSYILICRNLMLSDRLHLVKAFEEDDVEGVTEPLVDGSSPFQ</sequence>
<dbReference type="EMBL" id="BK014149">
    <property type="protein sequence ID" value="DAD52590.1"/>
    <property type="molecule type" value="Genomic_RNA"/>
</dbReference>
<dbReference type="GeneID" id="80397885"/>
<name>A0A8S5L4F4_9VIRU</name>
<keyword evidence="2" id="KW-1185">Reference proteome</keyword>
<proteinExistence type="predicted"/>
<organism evidence="1 2">
    <name type="scientific">ssRNA phage SRR6960549_2</name>
    <dbReference type="NCBI Taxonomy" id="2786539"/>
    <lineage>
        <taxon>Viruses</taxon>
        <taxon>Riboviria</taxon>
        <taxon>Orthornavirae</taxon>
        <taxon>Lenarviricota</taxon>
        <taxon>Leviviricetes</taxon>
        <taxon>Norzivirales</taxon>
        <taxon>Atkinsviridae</taxon>
        <taxon>Whodehavirus</taxon>
        <taxon>Whodehavirus pelovicinum</taxon>
    </lineage>
</organism>
<protein>
    <submittedName>
        <fullName evidence="1">Uncharacterized protein</fullName>
    </submittedName>
</protein>
<dbReference type="KEGG" id="vg:80397885"/>
<evidence type="ECO:0000313" key="1">
    <source>
        <dbReference type="EMBL" id="DAD52590.1"/>
    </source>
</evidence>
<reference evidence="1" key="1">
    <citation type="submission" date="2020-09" db="EMBL/GenBank/DDBJ databases">
        <title>Leviviricetes taxonomy.</title>
        <authorList>
            <person name="Stockdale S.R."/>
            <person name="Callanan J."/>
            <person name="Adriaenssens E.M."/>
            <person name="Kuhn J.H."/>
            <person name="Rumnieks J."/>
            <person name="Shkoporov A."/>
            <person name="Draper L.A."/>
            <person name="Ross P."/>
            <person name="Hill C."/>
        </authorList>
    </citation>
    <scope>NUCLEOTIDE SEQUENCE</scope>
</reference>
<evidence type="ECO:0000313" key="2">
    <source>
        <dbReference type="Proteomes" id="UP000682725"/>
    </source>
</evidence>
<dbReference type="RefSeq" id="YP_010768992.1">
    <property type="nucleotide sequence ID" value="NC_073848.1"/>
</dbReference>
<dbReference type="Proteomes" id="UP000682725">
    <property type="component" value="Segment"/>
</dbReference>
<gene>
    <name evidence="1" type="primary">SRR6960549_2_1</name>
</gene>
<accession>A0A8S5L4F4</accession>